<evidence type="ECO:0000313" key="5">
    <source>
        <dbReference type="Proteomes" id="UP000286931"/>
    </source>
</evidence>
<keyword evidence="1" id="KW-0129">CBS domain</keyword>
<evidence type="ECO:0000256" key="1">
    <source>
        <dbReference type="PROSITE-ProRule" id="PRU00703"/>
    </source>
</evidence>
<dbReference type="Gene3D" id="3.10.580.10">
    <property type="entry name" value="CBS-domain"/>
    <property type="match status" value="1"/>
</dbReference>
<dbReference type="RefSeq" id="WP_126640043.1">
    <property type="nucleotide sequence ID" value="NZ_BIFH01000026.1"/>
</dbReference>
<evidence type="ECO:0000313" key="4">
    <source>
        <dbReference type="EMBL" id="GCD98127.1"/>
    </source>
</evidence>
<evidence type="ECO:0000256" key="2">
    <source>
        <dbReference type="SAM" id="MobiDB-lite"/>
    </source>
</evidence>
<dbReference type="InterPro" id="IPR046342">
    <property type="entry name" value="CBS_dom_sf"/>
</dbReference>
<dbReference type="SUPFAM" id="SSF54631">
    <property type="entry name" value="CBS-domain pair"/>
    <property type="match status" value="1"/>
</dbReference>
<dbReference type="EMBL" id="BIFH01000026">
    <property type="protein sequence ID" value="GCD98127.1"/>
    <property type="molecule type" value="Genomic_DNA"/>
</dbReference>
<dbReference type="OrthoDB" id="3853028at2"/>
<comment type="caution">
    <text evidence="4">The sequence shown here is derived from an EMBL/GenBank/DDBJ whole genome shotgun (WGS) entry which is preliminary data.</text>
</comment>
<dbReference type="InterPro" id="IPR000644">
    <property type="entry name" value="CBS_dom"/>
</dbReference>
<organism evidence="4 5">
    <name type="scientific">Embleya hyalina</name>
    <dbReference type="NCBI Taxonomy" id="516124"/>
    <lineage>
        <taxon>Bacteria</taxon>
        <taxon>Bacillati</taxon>
        <taxon>Actinomycetota</taxon>
        <taxon>Actinomycetes</taxon>
        <taxon>Kitasatosporales</taxon>
        <taxon>Streptomycetaceae</taxon>
        <taxon>Embleya</taxon>
    </lineage>
</organism>
<dbReference type="AlphaFoldDB" id="A0A401YU56"/>
<accession>A0A401YU56</accession>
<dbReference type="PROSITE" id="PS51371">
    <property type="entry name" value="CBS"/>
    <property type="match status" value="1"/>
</dbReference>
<evidence type="ECO:0000259" key="3">
    <source>
        <dbReference type="PROSITE" id="PS51371"/>
    </source>
</evidence>
<keyword evidence="5" id="KW-1185">Reference proteome</keyword>
<proteinExistence type="predicted"/>
<protein>
    <recommendedName>
        <fullName evidence="3">CBS domain-containing protein</fullName>
    </recommendedName>
</protein>
<sequence>MTNLPHHPPTAPGTPTVADAMRPAEVRIDANTMVDKAIDLVHAADADHTILHAEDGRCLGIVRRAQLAPYQNRSWYTARTPIRNITHERGPFARPTTPAAEALATMRARGLRVWAVTDPEGRAVGVLTPESLRAVLTDTDRPIGAAA</sequence>
<reference evidence="4 5" key="1">
    <citation type="submission" date="2018-12" db="EMBL/GenBank/DDBJ databases">
        <title>Draft genome sequence of Embleya hyalina NBRC 13850T.</title>
        <authorList>
            <person name="Komaki H."/>
            <person name="Hosoyama A."/>
            <person name="Kimura A."/>
            <person name="Ichikawa N."/>
            <person name="Tamura T."/>
        </authorList>
    </citation>
    <scope>NUCLEOTIDE SEQUENCE [LARGE SCALE GENOMIC DNA]</scope>
    <source>
        <strain evidence="4 5">NBRC 13850</strain>
    </source>
</reference>
<dbReference type="Pfam" id="PF00571">
    <property type="entry name" value="CBS"/>
    <property type="match status" value="1"/>
</dbReference>
<feature type="compositionally biased region" description="Pro residues" evidence="2">
    <location>
        <begin position="1"/>
        <end position="12"/>
    </location>
</feature>
<gene>
    <name evidence="4" type="ORF">EHYA_05827</name>
</gene>
<feature type="region of interest" description="Disordered" evidence="2">
    <location>
        <begin position="1"/>
        <end position="20"/>
    </location>
</feature>
<name>A0A401YU56_9ACTN</name>
<dbReference type="Proteomes" id="UP000286931">
    <property type="component" value="Unassembled WGS sequence"/>
</dbReference>
<feature type="domain" description="CBS" evidence="3">
    <location>
        <begin position="85"/>
        <end position="143"/>
    </location>
</feature>